<comment type="cofactor">
    <cofactor evidence="5">
        <name>pyridoxal 5'-phosphate</name>
        <dbReference type="ChEBI" id="CHEBI:597326"/>
    </cofactor>
    <text evidence="5">Binds 1 pyridoxal phosphate per subunit.</text>
</comment>
<keyword evidence="4 5" id="KW-0663">Pyridoxal phosphate</keyword>
<feature type="binding site" evidence="5">
    <location>
        <begin position="104"/>
        <end position="105"/>
    </location>
    <ligand>
        <name>pyridoxal 5'-phosphate</name>
        <dbReference type="ChEBI" id="CHEBI:597326"/>
    </ligand>
</feature>
<feature type="binding site" evidence="5">
    <location>
        <position position="280"/>
    </location>
    <ligand>
        <name>N(2)-acetyl-L-ornithine</name>
        <dbReference type="ChEBI" id="CHEBI:57805"/>
    </ligand>
</feature>
<protein>
    <recommendedName>
        <fullName evidence="5">Acetylornithine aminotransferase</fullName>
        <shortName evidence="5">ACOAT</shortName>
        <ecNumber evidence="5">2.6.1.11</ecNumber>
    </recommendedName>
</protein>
<keyword evidence="7" id="KW-1185">Reference proteome</keyword>
<dbReference type="SUPFAM" id="SSF53383">
    <property type="entry name" value="PLP-dependent transferases"/>
    <property type="match status" value="1"/>
</dbReference>
<keyword evidence="3 5" id="KW-0808">Transferase</keyword>
<dbReference type="GO" id="GO:0005737">
    <property type="term" value="C:cytoplasm"/>
    <property type="evidence" value="ECO:0007669"/>
    <property type="project" value="UniProtKB-SubCell"/>
</dbReference>
<dbReference type="EMBL" id="SRJD01000011">
    <property type="protein sequence ID" value="TGA97826.1"/>
    <property type="molecule type" value="Genomic_DNA"/>
</dbReference>
<dbReference type="CDD" id="cd00610">
    <property type="entry name" value="OAT_like"/>
    <property type="match status" value="1"/>
</dbReference>
<dbReference type="PANTHER" id="PTHR11986:SF79">
    <property type="entry name" value="ACETYLORNITHINE AMINOTRANSFERASE, MITOCHONDRIAL"/>
    <property type="match status" value="1"/>
</dbReference>
<comment type="subcellular location">
    <subcellularLocation>
        <location evidence="5">Cytoplasm</location>
    </subcellularLocation>
</comment>
<dbReference type="Proteomes" id="UP000298347">
    <property type="component" value="Unassembled WGS sequence"/>
</dbReference>
<dbReference type="InterPro" id="IPR015424">
    <property type="entry name" value="PyrdxlP-dep_Trfase"/>
</dbReference>
<dbReference type="GO" id="GO:0030170">
    <property type="term" value="F:pyridoxal phosphate binding"/>
    <property type="evidence" value="ECO:0007669"/>
    <property type="project" value="InterPro"/>
</dbReference>
<dbReference type="GO" id="GO:0042802">
    <property type="term" value="F:identical protein binding"/>
    <property type="evidence" value="ECO:0007669"/>
    <property type="project" value="TreeGrafter"/>
</dbReference>
<dbReference type="Pfam" id="PF00202">
    <property type="entry name" value="Aminotran_3"/>
    <property type="match status" value="1"/>
</dbReference>
<dbReference type="UniPathway" id="UPA00068">
    <property type="reaction ID" value="UER00109"/>
</dbReference>
<dbReference type="PIRSF" id="PIRSF000521">
    <property type="entry name" value="Transaminase_4ab_Lys_Orn"/>
    <property type="match status" value="1"/>
</dbReference>
<comment type="pathway">
    <text evidence="5">Amino-acid biosynthesis; L-arginine biosynthesis; N(2)-acetyl-L-ornithine from L-glutamate: step 4/4.</text>
</comment>
<name>A0A4Z0GNQ6_9BACL</name>
<dbReference type="InterPro" id="IPR015422">
    <property type="entry name" value="PyrdxlP-dep_Trfase_small"/>
</dbReference>
<evidence type="ECO:0000256" key="3">
    <source>
        <dbReference type="ARBA" id="ARBA00022679"/>
    </source>
</evidence>
<feature type="binding site" evidence="5">
    <location>
        <begin position="223"/>
        <end position="226"/>
    </location>
    <ligand>
        <name>pyridoxal 5'-phosphate</name>
        <dbReference type="ChEBI" id="CHEBI:597326"/>
    </ligand>
</feature>
<dbReference type="OrthoDB" id="9807885at2"/>
<dbReference type="AlphaFoldDB" id="A0A4Z0GNQ6"/>
<dbReference type="PANTHER" id="PTHR11986">
    <property type="entry name" value="AMINOTRANSFERASE CLASS III"/>
    <property type="match status" value="1"/>
</dbReference>
<evidence type="ECO:0000256" key="2">
    <source>
        <dbReference type="ARBA" id="ARBA00022605"/>
    </source>
</evidence>
<feature type="binding site" evidence="5">
    <location>
        <position position="140"/>
    </location>
    <ligand>
        <name>N(2)-acetyl-L-ornithine</name>
        <dbReference type="ChEBI" id="CHEBI:57805"/>
    </ligand>
</feature>
<dbReference type="GO" id="GO:0006526">
    <property type="term" value="P:L-arginine biosynthetic process"/>
    <property type="evidence" value="ECO:0007669"/>
    <property type="project" value="UniProtKB-UniRule"/>
</dbReference>
<keyword evidence="5" id="KW-0963">Cytoplasm</keyword>
<evidence type="ECO:0000313" key="6">
    <source>
        <dbReference type="EMBL" id="TGA97826.1"/>
    </source>
</evidence>
<feature type="binding site" evidence="5">
    <location>
        <position position="281"/>
    </location>
    <ligand>
        <name>pyridoxal 5'-phosphate</name>
        <dbReference type="ChEBI" id="CHEBI:597326"/>
    </ligand>
</feature>
<evidence type="ECO:0000256" key="4">
    <source>
        <dbReference type="ARBA" id="ARBA00022898"/>
    </source>
</evidence>
<dbReference type="PROSITE" id="PS00600">
    <property type="entry name" value="AA_TRANSFER_CLASS_3"/>
    <property type="match status" value="1"/>
</dbReference>
<dbReference type="InterPro" id="IPR050103">
    <property type="entry name" value="Class-III_PLP-dep_AT"/>
</dbReference>
<dbReference type="EC" id="2.6.1.11" evidence="5"/>
<keyword evidence="5" id="KW-0055">Arginine biosynthesis</keyword>
<keyword evidence="2 5" id="KW-0028">Amino-acid biosynthesis</keyword>
<dbReference type="InterPro" id="IPR049704">
    <property type="entry name" value="Aminotrans_3_PPA_site"/>
</dbReference>
<keyword evidence="1 5" id="KW-0032">Aminotransferase</keyword>
<feature type="binding site" evidence="5">
    <location>
        <position position="137"/>
    </location>
    <ligand>
        <name>pyridoxal 5'-phosphate</name>
        <dbReference type="ChEBI" id="CHEBI:597326"/>
    </ligand>
</feature>
<dbReference type="InterPro" id="IPR015421">
    <property type="entry name" value="PyrdxlP-dep_Trfase_major"/>
</dbReference>
<dbReference type="NCBIfam" id="TIGR00707">
    <property type="entry name" value="argD"/>
    <property type="match status" value="1"/>
</dbReference>
<dbReference type="Gene3D" id="3.90.1150.10">
    <property type="entry name" value="Aspartate Aminotransferase, domain 1"/>
    <property type="match status" value="1"/>
</dbReference>
<proteinExistence type="inferred from homology"/>
<dbReference type="InterPro" id="IPR005814">
    <property type="entry name" value="Aminotrans_3"/>
</dbReference>
<dbReference type="InterPro" id="IPR004636">
    <property type="entry name" value="AcOrn/SuccOrn_fam"/>
</dbReference>
<dbReference type="FunFam" id="3.40.640.10:FF:000004">
    <property type="entry name" value="Acetylornithine aminotransferase"/>
    <property type="match status" value="1"/>
</dbReference>
<feature type="modified residue" description="N6-(pyridoxal phosphate)lysine" evidence="5">
    <location>
        <position position="252"/>
    </location>
</feature>
<evidence type="ECO:0000256" key="1">
    <source>
        <dbReference type="ARBA" id="ARBA00022576"/>
    </source>
</evidence>
<evidence type="ECO:0000256" key="5">
    <source>
        <dbReference type="HAMAP-Rule" id="MF_01107"/>
    </source>
</evidence>
<comment type="caution">
    <text evidence="6">The sequence shown here is derived from an EMBL/GenBank/DDBJ whole genome shotgun (WGS) entry which is preliminary data.</text>
</comment>
<dbReference type="Gene3D" id="3.40.640.10">
    <property type="entry name" value="Type I PLP-dependent aspartate aminotransferase-like (Major domain)"/>
    <property type="match status" value="1"/>
</dbReference>
<dbReference type="GO" id="GO:0003992">
    <property type="term" value="F:N2-acetyl-L-ornithine:2-oxoglutarate 5-aminotransferase activity"/>
    <property type="evidence" value="ECO:0007669"/>
    <property type="project" value="UniProtKB-UniRule"/>
</dbReference>
<dbReference type="HAMAP" id="MF_01107">
    <property type="entry name" value="ArgD_aminotrans_3"/>
    <property type="match status" value="1"/>
</dbReference>
<gene>
    <name evidence="5" type="primary">argD</name>
    <name evidence="6" type="ORF">E4665_10535</name>
</gene>
<comment type="subunit">
    <text evidence="5">Homodimer.</text>
</comment>
<accession>A0A4Z0GNQ6</accession>
<comment type="catalytic activity">
    <reaction evidence="5">
        <text>N(2)-acetyl-L-ornithine + 2-oxoglutarate = N-acetyl-L-glutamate 5-semialdehyde + L-glutamate</text>
        <dbReference type="Rhea" id="RHEA:18049"/>
        <dbReference type="ChEBI" id="CHEBI:16810"/>
        <dbReference type="ChEBI" id="CHEBI:29123"/>
        <dbReference type="ChEBI" id="CHEBI:29985"/>
        <dbReference type="ChEBI" id="CHEBI:57805"/>
        <dbReference type="EC" id="2.6.1.11"/>
    </reaction>
</comment>
<sequence length="398" mass="43124">MLNMESVEKIAPVMSAYGRFPVTIVKGKGCYVWDDAGKKYLDFTSGIAVCALGHVPDAVEEVLKKQLDTLWHCSNLFHIASQEKLAGMLTKLTCCDQVFFCNSGAEANEGAIKLARRYAHLIKGKDNGHIVTFNHSFHGRTMATLTATAQEKIQNGFGPLMPGFRYLPYNSDEAIQALKEDDDCIAVMLEMVQGEGGVIPADPSWIKALADVCKEKGMLLMVDEVQTGIGRTGTLFAYQQYGIEPDVVTAAKALGSGIPIGAFMAKKHVSQVMTPGTHGSTFGGNPFATTAGVATLEAFEKQHVLEHCEKSAAYLNGKLIELKAKYPGLIKDVRGKGLLIGVETTFPAIDAVNQLREEQNVLILTAGKNVLRILPPLVVTNSEIDHFIKALGEVLNKQ</sequence>
<dbReference type="RefSeq" id="WP_135348758.1">
    <property type="nucleotide sequence ID" value="NZ_SRJD01000011.1"/>
</dbReference>
<organism evidence="6 7">
    <name type="scientific">Sporolactobacillus shoreae</name>
    <dbReference type="NCBI Taxonomy" id="1465501"/>
    <lineage>
        <taxon>Bacteria</taxon>
        <taxon>Bacillati</taxon>
        <taxon>Bacillota</taxon>
        <taxon>Bacilli</taxon>
        <taxon>Bacillales</taxon>
        <taxon>Sporolactobacillaceae</taxon>
        <taxon>Sporolactobacillus</taxon>
    </lineage>
</organism>
<dbReference type="NCBIfam" id="NF002325">
    <property type="entry name" value="PRK01278.1"/>
    <property type="match status" value="1"/>
</dbReference>
<evidence type="ECO:0000313" key="7">
    <source>
        <dbReference type="Proteomes" id="UP000298347"/>
    </source>
</evidence>
<comment type="similarity">
    <text evidence="5">Belongs to the class-III pyridoxal-phosphate-dependent aminotransferase family. ArgD subfamily.</text>
</comment>
<reference evidence="6 7" key="1">
    <citation type="journal article" date="2015" name="Int. J. Syst. Evol. Microbiol.">
        <title>Sporolactobacillus shoreae sp. nov. and Sporolactobacillus spathodeae sp. nov., two spore-forming lactic acid bacteria isolated from tree barks in Thailand.</title>
        <authorList>
            <person name="Thamacharoensuk T."/>
            <person name="Kitahara M."/>
            <person name="Ohkuma M."/>
            <person name="Thongchul N."/>
            <person name="Tanasupawat S."/>
        </authorList>
    </citation>
    <scope>NUCLEOTIDE SEQUENCE [LARGE SCALE GENOMIC DNA]</scope>
    <source>
        <strain evidence="6 7">BK92</strain>
    </source>
</reference>
<comment type="miscellaneous">
    <text evidence="5">May also have succinyldiaminopimelate aminotransferase activity, thus carrying out the corresponding step in lysine biosynthesis.</text>
</comment>